<sequence>KAKEVNVEANAGIFNSNIDIVTSSQALNQTLPEPELDLAFLQPLNAIHPPQISDIPPSPLIQILTQLLKYFR</sequence>
<comment type="caution">
    <text evidence="1">The sequence shown here is derived from an EMBL/GenBank/DDBJ whole genome shotgun (WGS) entry which is preliminary data.</text>
</comment>
<protein>
    <submittedName>
        <fullName evidence="1">Uncharacterized protein</fullName>
    </submittedName>
</protein>
<reference evidence="1 2" key="1">
    <citation type="journal article" date="2018" name="Front. Plant Sci.">
        <title>Red Clover (Trifolium pratense) and Zigzag Clover (T. medium) - A Picture of Genomic Similarities and Differences.</title>
        <authorList>
            <person name="Dluhosova J."/>
            <person name="Istvanek J."/>
            <person name="Nedelnik J."/>
            <person name="Repkova J."/>
        </authorList>
    </citation>
    <scope>NUCLEOTIDE SEQUENCE [LARGE SCALE GENOMIC DNA]</scope>
    <source>
        <strain evidence="2">cv. 10/8</strain>
        <tissue evidence="1">Leaf</tissue>
    </source>
</reference>
<dbReference type="AlphaFoldDB" id="A0A392RX62"/>
<keyword evidence="2" id="KW-1185">Reference proteome</keyword>
<accession>A0A392RX62</accession>
<feature type="non-terminal residue" evidence="1">
    <location>
        <position position="1"/>
    </location>
</feature>
<dbReference type="Proteomes" id="UP000265520">
    <property type="component" value="Unassembled WGS sequence"/>
</dbReference>
<proteinExistence type="predicted"/>
<evidence type="ECO:0000313" key="2">
    <source>
        <dbReference type="Proteomes" id="UP000265520"/>
    </source>
</evidence>
<dbReference type="EMBL" id="LXQA010276760">
    <property type="protein sequence ID" value="MCI40166.1"/>
    <property type="molecule type" value="Genomic_DNA"/>
</dbReference>
<name>A0A392RX62_9FABA</name>
<organism evidence="1 2">
    <name type="scientific">Trifolium medium</name>
    <dbReference type="NCBI Taxonomy" id="97028"/>
    <lineage>
        <taxon>Eukaryota</taxon>
        <taxon>Viridiplantae</taxon>
        <taxon>Streptophyta</taxon>
        <taxon>Embryophyta</taxon>
        <taxon>Tracheophyta</taxon>
        <taxon>Spermatophyta</taxon>
        <taxon>Magnoliopsida</taxon>
        <taxon>eudicotyledons</taxon>
        <taxon>Gunneridae</taxon>
        <taxon>Pentapetalae</taxon>
        <taxon>rosids</taxon>
        <taxon>fabids</taxon>
        <taxon>Fabales</taxon>
        <taxon>Fabaceae</taxon>
        <taxon>Papilionoideae</taxon>
        <taxon>50 kb inversion clade</taxon>
        <taxon>NPAAA clade</taxon>
        <taxon>Hologalegina</taxon>
        <taxon>IRL clade</taxon>
        <taxon>Trifolieae</taxon>
        <taxon>Trifolium</taxon>
    </lineage>
</organism>
<evidence type="ECO:0000313" key="1">
    <source>
        <dbReference type="EMBL" id="MCI40166.1"/>
    </source>
</evidence>